<dbReference type="CDD" id="cd07246">
    <property type="entry name" value="VOC_like"/>
    <property type="match status" value="1"/>
</dbReference>
<dbReference type="Proteomes" id="UP000184268">
    <property type="component" value="Unassembled WGS sequence"/>
</dbReference>
<name>A0A1M5N9L8_9GAMM</name>
<dbReference type="Pfam" id="PF00903">
    <property type="entry name" value="Glyoxalase"/>
    <property type="match status" value="1"/>
</dbReference>
<dbReference type="AlphaFoldDB" id="A0A1M5N9L8"/>
<keyword evidence="3" id="KW-1185">Reference proteome</keyword>
<dbReference type="InterPro" id="IPR029068">
    <property type="entry name" value="Glyas_Bleomycin-R_OHBP_Dase"/>
</dbReference>
<sequence>MADQPECTLNPYLVVSDASAAIDYYQRHFGAKLVLSMPMPDGKMGHAELQLGNSLLMLADEFPDMGFHGPHHYQGSPVSFCLYVEDADAVVEAAVADGAEVQRPVADQFYGDRAGTIKDPFGHTWTIATRKESLTEAQIQQRFAEFLAKQAE</sequence>
<dbReference type="Gene3D" id="3.30.720.110">
    <property type="match status" value="1"/>
</dbReference>
<dbReference type="OrthoDB" id="9795306at2"/>
<dbReference type="InterPro" id="IPR004360">
    <property type="entry name" value="Glyas_Fos-R_dOase_dom"/>
</dbReference>
<proteinExistence type="predicted"/>
<evidence type="ECO:0000259" key="1">
    <source>
        <dbReference type="PROSITE" id="PS51819"/>
    </source>
</evidence>
<dbReference type="STRING" id="299255.SAMN02745129_0948"/>
<accession>A0A1M5N9L8</accession>
<organism evidence="2 3">
    <name type="scientific">Ferrimonas marina</name>
    <dbReference type="NCBI Taxonomy" id="299255"/>
    <lineage>
        <taxon>Bacteria</taxon>
        <taxon>Pseudomonadati</taxon>
        <taxon>Pseudomonadota</taxon>
        <taxon>Gammaproteobacteria</taxon>
        <taxon>Alteromonadales</taxon>
        <taxon>Ferrimonadaceae</taxon>
        <taxon>Ferrimonas</taxon>
    </lineage>
</organism>
<dbReference type="PANTHER" id="PTHR34109:SF1">
    <property type="entry name" value="VOC DOMAIN-CONTAINING PROTEIN"/>
    <property type="match status" value="1"/>
</dbReference>
<evidence type="ECO:0000313" key="3">
    <source>
        <dbReference type="Proteomes" id="UP000184268"/>
    </source>
</evidence>
<gene>
    <name evidence="2" type="ORF">SAMN02745129_0948</name>
</gene>
<reference evidence="2 3" key="1">
    <citation type="submission" date="2016-11" db="EMBL/GenBank/DDBJ databases">
        <authorList>
            <person name="Jaros S."/>
            <person name="Januszkiewicz K."/>
            <person name="Wedrychowicz H."/>
        </authorList>
    </citation>
    <scope>NUCLEOTIDE SEQUENCE [LARGE SCALE GENOMIC DNA]</scope>
    <source>
        <strain evidence="2 3">DSM 16917</strain>
    </source>
</reference>
<dbReference type="Gene3D" id="3.30.720.120">
    <property type="match status" value="1"/>
</dbReference>
<evidence type="ECO:0000313" key="2">
    <source>
        <dbReference type="EMBL" id="SHG86234.1"/>
    </source>
</evidence>
<dbReference type="InterPro" id="IPR037523">
    <property type="entry name" value="VOC_core"/>
</dbReference>
<dbReference type="EMBL" id="FQXG01000001">
    <property type="protein sequence ID" value="SHG86234.1"/>
    <property type="molecule type" value="Genomic_DNA"/>
</dbReference>
<dbReference type="RefSeq" id="WP_067654500.1">
    <property type="nucleotide sequence ID" value="NZ_FQXG01000001.1"/>
</dbReference>
<dbReference type="PANTHER" id="PTHR34109">
    <property type="entry name" value="BNAUNNG04460D PROTEIN-RELATED"/>
    <property type="match status" value="1"/>
</dbReference>
<feature type="domain" description="VOC" evidence="1">
    <location>
        <begin position="4"/>
        <end position="130"/>
    </location>
</feature>
<dbReference type="PROSITE" id="PS51819">
    <property type="entry name" value="VOC"/>
    <property type="match status" value="1"/>
</dbReference>
<dbReference type="SUPFAM" id="SSF54593">
    <property type="entry name" value="Glyoxalase/Bleomycin resistance protein/Dihydroxybiphenyl dioxygenase"/>
    <property type="match status" value="1"/>
</dbReference>
<protein>
    <submittedName>
        <fullName evidence="2">PhnB protein</fullName>
    </submittedName>
</protein>